<evidence type="ECO:0000256" key="1">
    <source>
        <dbReference type="SAM" id="MobiDB-lite"/>
    </source>
</evidence>
<accession>A0AAP0IFC5</accession>
<sequence>MLELYSIIQGLNSLIVQDSQSVNAAKVKGNVSKSNFSGNNSHQQSWNSSGNGGSGNRGGGNGNRGRECVRSKSRRGFRSSNNNPTCRIYGKFGHSVDLCYYRGDMKCDSSNP</sequence>
<feature type="compositionally biased region" description="Gly residues" evidence="1">
    <location>
        <begin position="50"/>
        <end position="63"/>
    </location>
</feature>
<keyword evidence="3" id="KW-1185">Reference proteome</keyword>
<feature type="region of interest" description="Disordered" evidence="1">
    <location>
        <begin position="30"/>
        <end position="84"/>
    </location>
</feature>
<evidence type="ECO:0000313" key="3">
    <source>
        <dbReference type="Proteomes" id="UP001420932"/>
    </source>
</evidence>
<gene>
    <name evidence="2" type="ORF">Syun_020917</name>
</gene>
<dbReference type="EMBL" id="JBBNAF010000009">
    <property type="protein sequence ID" value="KAK9114120.1"/>
    <property type="molecule type" value="Genomic_DNA"/>
</dbReference>
<name>A0AAP0IFC5_9MAGN</name>
<dbReference type="Proteomes" id="UP001420932">
    <property type="component" value="Unassembled WGS sequence"/>
</dbReference>
<evidence type="ECO:0000313" key="2">
    <source>
        <dbReference type="EMBL" id="KAK9114120.1"/>
    </source>
</evidence>
<reference evidence="2 3" key="1">
    <citation type="submission" date="2024-01" db="EMBL/GenBank/DDBJ databases">
        <title>Genome assemblies of Stephania.</title>
        <authorList>
            <person name="Yang L."/>
        </authorList>
    </citation>
    <scope>NUCLEOTIDE SEQUENCE [LARGE SCALE GENOMIC DNA]</scope>
    <source>
        <strain evidence="2">YNDBR</strain>
        <tissue evidence="2">Leaf</tissue>
    </source>
</reference>
<protein>
    <submittedName>
        <fullName evidence="2">Uncharacterized protein</fullName>
    </submittedName>
</protein>
<feature type="compositionally biased region" description="Low complexity" evidence="1">
    <location>
        <begin position="37"/>
        <end position="49"/>
    </location>
</feature>
<proteinExistence type="predicted"/>
<comment type="caution">
    <text evidence="2">The sequence shown here is derived from an EMBL/GenBank/DDBJ whole genome shotgun (WGS) entry which is preliminary data.</text>
</comment>
<organism evidence="2 3">
    <name type="scientific">Stephania yunnanensis</name>
    <dbReference type="NCBI Taxonomy" id="152371"/>
    <lineage>
        <taxon>Eukaryota</taxon>
        <taxon>Viridiplantae</taxon>
        <taxon>Streptophyta</taxon>
        <taxon>Embryophyta</taxon>
        <taxon>Tracheophyta</taxon>
        <taxon>Spermatophyta</taxon>
        <taxon>Magnoliopsida</taxon>
        <taxon>Ranunculales</taxon>
        <taxon>Menispermaceae</taxon>
        <taxon>Menispermoideae</taxon>
        <taxon>Cissampelideae</taxon>
        <taxon>Stephania</taxon>
    </lineage>
</organism>
<dbReference type="AlphaFoldDB" id="A0AAP0IFC5"/>